<dbReference type="EMBL" id="CP015085">
    <property type="protein sequence ID" value="ANK01939.1"/>
    <property type="molecule type" value="Genomic_DNA"/>
</dbReference>
<dbReference type="Proteomes" id="UP000183316">
    <property type="component" value="Chromosome"/>
</dbReference>
<accession>A0A192C8N6</accession>
<reference evidence="3 4" key="1">
    <citation type="submission" date="2016-03" db="EMBL/GenBank/DDBJ databases">
        <title>Genome Sequence and Comparative Pathogenic Determinants of Uropathogenic Escherichia coli O25b:H4, a Clinical Isolate from Saudi Arabia.</title>
        <authorList>
            <person name="Alyamani E.A.J."/>
            <person name="Khiyami M.A."/>
            <person name="Booq R.Y."/>
            <person name="Bahwerth F.S."/>
            <person name="Vaisvil B."/>
            <person name="Schmitt D.P."/>
            <person name="Kapatral V."/>
        </authorList>
    </citation>
    <scope>NUCLEOTIDE SEQUENCE [LARGE SCALE GENOMIC DNA]</scope>
    <source>
        <strain evidence="3 4">O25b:H4</strain>
    </source>
</reference>
<dbReference type="CDD" id="cd00093">
    <property type="entry name" value="HTH_XRE"/>
    <property type="match status" value="1"/>
</dbReference>
<dbReference type="InterPro" id="IPR010982">
    <property type="entry name" value="Lambda_DNA-bd_dom_sf"/>
</dbReference>
<organism evidence="3 4">
    <name type="scientific">Escherichia coli O25b:H4</name>
    <dbReference type="NCBI Taxonomy" id="941280"/>
    <lineage>
        <taxon>Bacteria</taxon>
        <taxon>Pseudomonadati</taxon>
        <taxon>Pseudomonadota</taxon>
        <taxon>Gammaproteobacteria</taxon>
        <taxon>Enterobacterales</taxon>
        <taxon>Enterobacteriaceae</taxon>
        <taxon>Escherichia</taxon>
    </lineage>
</organism>
<dbReference type="SUPFAM" id="SSF47413">
    <property type="entry name" value="lambda repressor-like DNA-binding domains"/>
    <property type="match status" value="1"/>
</dbReference>
<dbReference type="PROSITE" id="PS50943">
    <property type="entry name" value="HTH_CROC1"/>
    <property type="match status" value="1"/>
</dbReference>
<protein>
    <recommendedName>
        <fullName evidence="2">HTH cro/C1-type domain-containing protein</fullName>
    </recommendedName>
</protein>
<evidence type="ECO:0000313" key="3">
    <source>
        <dbReference type="EMBL" id="ANK01939.1"/>
    </source>
</evidence>
<dbReference type="Pfam" id="PF15943">
    <property type="entry name" value="YdaS_toxin"/>
    <property type="match status" value="1"/>
</dbReference>
<dbReference type="GO" id="GO:0003677">
    <property type="term" value="F:DNA binding"/>
    <property type="evidence" value="ECO:0007669"/>
    <property type="project" value="InterPro"/>
</dbReference>
<evidence type="ECO:0000256" key="1">
    <source>
        <dbReference type="SAM" id="MobiDB-lite"/>
    </source>
</evidence>
<evidence type="ECO:0000313" key="4">
    <source>
        <dbReference type="Proteomes" id="UP000183316"/>
    </source>
</evidence>
<evidence type="ECO:0000259" key="2">
    <source>
        <dbReference type="PROSITE" id="PS50943"/>
    </source>
</evidence>
<dbReference type="PATRIC" id="fig|941280.3.peg.676"/>
<feature type="domain" description="HTH cro/C1-type" evidence="2">
    <location>
        <begin position="25"/>
        <end position="70"/>
    </location>
</feature>
<name>A0A192C8N6_ECO25</name>
<feature type="region of interest" description="Disordered" evidence="1">
    <location>
        <begin position="69"/>
        <end position="88"/>
    </location>
</feature>
<sequence>MFVMMTRTQGVHMDKQLQDKILSVMSQSELGRRLGKKPQTVSLWFKGRVPGEEVLRTSEALEWRVTPHDLRPDLYPNPDDSLPKTEAA</sequence>
<dbReference type="AlphaFoldDB" id="A0A192C8N6"/>
<proteinExistence type="predicted"/>
<dbReference type="InterPro" id="IPR031856">
    <property type="entry name" value="YdaS_toxin-like"/>
</dbReference>
<gene>
    <name evidence="3" type="ORF">WLH_00678</name>
</gene>
<dbReference type="Gene3D" id="1.10.260.40">
    <property type="entry name" value="lambda repressor-like DNA-binding domains"/>
    <property type="match status" value="1"/>
</dbReference>
<dbReference type="InterPro" id="IPR001387">
    <property type="entry name" value="Cro/C1-type_HTH"/>
</dbReference>